<dbReference type="GO" id="GO:0019693">
    <property type="term" value="P:ribose phosphate metabolic process"/>
    <property type="evidence" value="ECO:0007669"/>
    <property type="project" value="TreeGrafter"/>
</dbReference>
<dbReference type="PANTHER" id="PTHR11839">
    <property type="entry name" value="UDP/ADP-SUGAR PYROPHOSPHATASE"/>
    <property type="match status" value="1"/>
</dbReference>
<feature type="domain" description="Nudix hydrolase" evidence="8">
    <location>
        <begin position="55"/>
        <end position="190"/>
    </location>
</feature>
<dbReference type="GO" id="GO:0006753">
    <property type="term" value="P:nucleoside phosphate metabolic process"/>
    <property type="evidence" value="ECO:0007669"/>
    <property type="project" value="TreeGrafter"/>
</dbReference>
<evidence type="ECO:0000256" key="4">
    <source>
        <dbReference type="ARBA" id="ARBA00016377"/>
    </source>
</evidence>
<sequence length="209" mass="23183">MSELQGEKVYQTERFDVYEVDLKKRSGGALRRGYIKSANAVVILPLLEMGAEDEEDRCQSAMGVEDRSHEQGEVKVVLIRNERFALGKTLWELPAGTLETGEEAKLDEAAGRELSEETGYEAEQIERVAGFYACPGMVTEKLHGYVARNLRYVGQKLDETEKITTEAVPMSKTMEMIQAGEIEDAKSIALILYYNTFLSGGTETGGEAL</sequence>
<dbReference type="SUPFAM" id="SSF55811">
    <property type="entry name" value="Nudix"/>
    <property type="match status" value="1"/>
</dbReference>
<reference evidence="9 10" key="1">
    <citation type="submission" date="2019-02" db="EMBL/GenBank/DDBJ databases">
        <title>Deep-cultivation of Planctomycetes and their phenomic and genomic characterization uncovers novel biology.</title>
        <authorList>
            <person name="Wiegand S."/>
            <person name="Jogler M."/>
            <person name="Boedeker C."/>
            <person name="Pinto D."/>
            <person name="Vollmers J."/>
            <person name="Rivas-Marin E."/>
            <person name="Kohn T."/>
            <person name="Peeters S.H."/>
            <person name="Heuer A."/>
            <person name="Rast P."/>
            <person name="Oberbeckmann S."/>
            <person name="Bunk B."/>
            <person name="Jeske O."/>
            <person name="Meyerdierks A."/>
            <person name="Storesund J.E."/>
            <person name="Kallscheuer N."/>
            <person name="Luecker S."/>
            <person name="Lage O.M."/>
            <person name="Pohl T."/>
            <person name="Merkel B.J."/>
            <person name="Hornburger P."/>
            <person name="Mueller R.-W."/>
            <person name="Bruemmer F."/>
            <person name="Labrenz M."/>
            <person name="Spormann A.M."/>
            <person name="Op den Camp H."/>
            <person name="Overmann J."/>
            <person name="Amann R."/>
            <person name="Jetten M.S.M."/>
            <person name="Mascher T."/>
            <person name="Medema M.H."/>
            <person name="Devos D.P."/>
            <person name="Kaster A.-K."/>
            <person name="Ovreas L."/>
            <person name="Rohde M."/>
            <person name="Galperin M.Y."/>
            <person name="Jogler C."/>
        </authorList>
    </citation>
    <scope>NUCLEOTIDE SEQUENCE [LARGE SCALE GENOMIC DNA]</scope>
    <source>
        <strain evidence="9 10">KS4</strain>
    </source>
</reference>
<dbReference type="EMBL" id="CP036425">
    <property type="protein sequence ID" value="QDU34776.1"/>
    <property type="molecule type" value="Genomic_DNA"/>
</dbReference>
<accession>A0A517YX41</accession>
<dbReference type="CDD" id="cd03424">
    <property type="entry name" value="NUDIX_ADPRase_Nudt5_UGPPase_Nudt14"/>
    <property type="match status" value="1"/>
</dbReference>
<name>A0A517YX41_9BACT</name>
<evidence type="ECO:0000256" key="6">
    <source>
        <dbReference type="ARBA" id="ARBA00032162"/>
    </source>
</evidence>
<evidence type="ECO:0000256" key="3">
    <source>
        <dbReference type="ARBA" id="ARBA00007275"/>
    </source>
</evidence>
<dbReference type="Pfam" id="PF00293">
    <property type="entry name" value="NUDIX"/>
    <property type="match status" value="1"/>
</dbReference>
<comment type="similarity">
    <text evidence="3">Belongs to the Nudix hydrolase family. NudK subfamily.</text>
</comment>
<comment type="cofactor">
    <cofactor evidence="2">
        <name>Mg(2+)</name>
        <dbReference type="ChEBI" id="CHEBI:18420"/>
    </cofactor>
</comment>
<dbReference type="InterPro" id="IPR015797">
    <property type="entry name" value="NUDIX_hydrolase-like_dom_sf"/>
</dbReference>
<dbReference type="RefSeq" id="WP_145079097.1">
    <property type="nucleotide sequence ID" value="NZ_CP036425.1"/>
</dbReference>
<comment type="catalytic activity">
    <reaction evidence="1">
        <text>GDP-alpha-D-mannose + H2O = alpha-D-mannose 1-phosphate + GMP + 2 H(+)</text>
        <dbReference type="Rhea" id="RHEA:27978"/>
        <dbReference type="ChEBI" id="CHEBI:15377"/>
        <dbReference type="ChEBI" id="CHEBI:15378"/>
        <dbReference type="ChEBI" id="CHEBI:57527"/>
        <dbReference type="ChEBI" id="CHEBI:58115"/>
        <dbReference type="ChEBI" id="CHEBI:58409"/>
    </reaction>
</comment>
<dbReference type="InterPro" id="IPR020476">
    <property type="entry name" value="Nudix_hydrolase"/>
</dbReference>
<dbReference type="KEGG" id="pcor:KS4_28510"/>
<dbReference type="PROSITE" id="PS51462">
    <property type="entry name" value="NUDIX"/>
    <property type="match status" value="1"/>
</dbReference>
<dbReference type="AlphaFoldDB" id="A0A517YX41"/>
<evidence type="ECO:0000256" key="2">
    <source>
        <dbReference type="ARBA" id="ARBA00001946"/>
    </source>
</evidence>
<keyword evidence="5 9" id="KW-0378">Hydrolase</keyword>
<protein>
    <recommendedName>
        <fullName evidence="4">GDP-mannose pyrophosphatase</fullName>
    </recommendedName>
    <alternativeName>
        <fullName evidence="6">GDP-mannose hydrolase</fullName>
    </alternativeName>
    <alternativeName>
        <fullName evidence="7">GDPMK</fullName>
    </alternativeName>
</protein>
<dbReference type="GO" id="GO:0005829">
    <property type="term" value="C:cytosol"/>
    <property type="evidence" value="ECO:0007669"/>
    <property type="project" value="TreeGrafter"/>
</dbReference>
<gene>
    <name evidence="9" type="primary">nudF_2</name>
    <name evidence="9" type="ORF">KS4_28510</name>
</gene>
<dbReference type="InterPro" id="IPR000086">
    <property type="entry name" value="NUDIX_hydrolase_dom"/>
</dbReference>
<evidence type="ECO:0000256" key="5">
    <source>
        <dbReference type="ARBA" id="ARBA00022801"/>
    </source>
</evidence>
<dbReference type="Gene3D" id="3.90.79.10">
    <property type="entry name" value="Nucleoside Triphosphate Pyrophosphohydrolase"/>
    <property type="match status" value="1"/>
</dbReference>
<evidence type="ECO:0000313" key="9">
    <source>
        <dbReference type="EMBL" id="QDU34776.1"/>
    </source>
</evidence>
<proteinExistence type="inferred from homology"/>
<evidence type="ECO:0000259" key="8">
    <source>
        <dbReference type="PROSITE" id="PS51462"/>
    </source>
</evidence>
<dbReference type="PRINTS" id="PR00502">
    <property type="entry name" value="NUDIXFAMILY"/>
</dbReference>
<keyword evidence="10" id="KW-1185">Reference proteome</keyword>
<organism evidence="9 10">
    <name type="scientific">Poriferisphaera corsica</name>
    <dbReference type="NCBI Taxonomy" id="2528020"/>
    <lineage>
        <taxon>Bacteria</taxon>
        <taxon>Pseudomonadati</taxon>
        <taxon>Planctomycetota</taxon>
        <taxon>Phycisphaerae</taxon>
        <taxon>Phycisphaerales</taxon>
        <taxon>Phycisphaeraceae</taxon>
        <taxon>Poriferisphaera</taxon>
    </lineage>
</organism>
<dbReference type="GO" id="GO:0016787">
    <property type="term" value="F:hydrolase activity"/>
    <property type="evidence" value="ECO:0007669"/>
    <property type="project" value="UniProtKB-KW"/>
</dbReference>
<dbReference type="PANTHER" id="PTHR11839:SF18">
    <property type="entry name" value="NUDIX HYDROLASE DOMAIN-CONTAINING PROTEIN"/>
    <property type="match status" value="1"/>
</dbReference>
<evidence type="ECO:0000256" key="7">
    <source>
        <dbReference type="ARBA" id="ARBA00032272"/>
    </source>
</evidence>
<dbReference type="Proteomes" id="UP000317369">
    <property type="component" value="Chromosome"/>
</dbReference>
<dbReference type="OrthoDB" id="9806150at2"/>
<evidence type="ECO:0000313" key="10">
    <source>
        <dbReference type="Proteomes" id="UP000317369"/>
    </source>
</evidence>
<evidence type="ECO:0000256" key="1">
    <source>
        <dbReference type="ARBA" id="ARBA00000847"/>
    </source>
</evidence>